<name>A0P7P1_9PROT</name>
<comment type="caution">
    <text evidence="2">The sequence shown here is derived from an EMBL/GenBank/DDBJ whole genome shotgun (WGS) entry which is preliminary data.</text>
</comment>
<dbReference type="EMBL" id="AAUX01000001">
    <property type="protein sequence ID" value="EAV47551.1"/>
    <property type="molecule type" value="Genomic_DNA"/>
</dbReference>
<keyword evidence="1" id="KW-0732">Signal</keyword>
<keyword evidence="3" id="KW-1185">Reference proteome</keyword>
<evidence type="ECO:0000313" key="3">
    <source>
        <dbReference type="Proteomes" id="UP000054262"/>
    </source>
</evidence>
<evidence type="ECO:0000313" key="2">
    <source>
        <dbReference type="EMBL" id="EAV47551.1"/>
    </source>
</evidence>
<dbReference type="InterPro" id="IPR011042">
    <property type="entry name" value="6-blade_b-propeller_TolB-like"/>
</dbReference>
<proteinExistence type="predicted"/>
<gene>
    <name evidence="2" type="ORF">MB2181_05720</name>
</gene>
<feature type="signal peptide" evidence="1">
    <location>
        <begin position="1"/>
        <end position="19"/>
    </location>
</feature>
<feature type="chain" id="PRO_5002628523" evidence="1">
    <location>
        <begin position="20"/>
        <end position="271"/>
    </location>
</feature>
<evidence type="ECO:0000256" key="1">
    <source>
        <dbReference type="SAM" id="SignalP"/>
    </source>
</evidence>
<sequence length="271" mass="29125">MKKTITGLLTLMLSLALNANETFSGFVMPESVAEGKDGSIYVSEIGKRDVDKDGKISKINKEGVITTVAEGLYDPKGIVFFEDKLYVTDRDVILEVNLDGSWGVYSGTMAFPKTPVFLNDIDVADNGDLYVTDSGDFSSSGFIFLVKKNGEISVLFDGDKNIKAPNGILPVPNSRLLIVDWAGDLLEANLTNNEVKKIAEGFDGGDGLAYNNGAIYVSSWKRGVVYKVENGESTVIAEGFKAAADIALSLDKKKLIVPDMMGGTVTLVDAK</sequence>
<organism evidence="2 3">
    <name type="scientific">Methylophilales bacterium HTCC2181</name>
    <dbReference type="NCBI Taxonomy" id="383631"/>
    <lineage>
        <taxon>Bacteria</taxon>
        <taxon>Pseudomonadati</taxon>
        <taxon>Pseudomonadota</taxon>
        <taxon>Betaproteobacteria</taxon>
        <taxon>Nitrosomonadales</taxon>
        <taxon>OM43 clade</taxon>
    </lineage>
</organism>
<dbReference type="Gene3D" id="2.120.10.30">
    <property type="entry name" value="TolB, C-terminal domain"/>
    <property type="match status" value="1"/>
</dbReference>
<dbReference type="SUPFAM" id="SSF63829">
    <property type="entry name" value="Calcium-dependent phosphotriesterase"/>
    <property type="match status" value="1"/>
</dbReference>
<accession>A0P7P1</accession>
<dbReference type="AlphaFoldDB" id="A0P7P1"/>
<protein>
    <submittedName>
        <fullName evidence="2">Putative periplasmic ATP/GTP-binding protein</fullName>
    </submittedName>
</protein>
<dbReference type="OrthoDB" id="7675395at2"/>
<dbReference type="Proteomes" id="UP000054262">
    <property type="component" value="Unassembled WGS sequence"/>
</dbReference>
<reference evidence="2 3" key="1">
    <citation type="submission" date="2006-11" db="EMBL/GenBank/DDBJ databases">
        <authorList>
            <person name="Giovannoni S."/>
            <person name="Vergin K."/>
            <person name="Ferriera S."/>
            <person name="Johnson J."/>
            <person name="Kravitz S."/>
            <person name="Beeson K."/>
            <person name="Sutton G."/>
            <person name="Rogers Y.-H."/>
            <person name="Friedman R."/>
            <person name="Frazier M."/>
            <person name="Venter J.C."/>
        </authorList>
    </citation>
    <scope>NUCLEOTIDE SEQUENCE [LARGE SCALE GENOMIC DNA]</scope>
    <source>
        <strain evidence="2 3">HTCC2181</strain>
    </source>
</reference>